<evidence type="ECO:0000256" key="1">
    <source>
        <dbReference type="SAM" id="Phobius"/>
    </source>
</evidence>
<dbReference type="STRING" id="1449976.KALB_8395"/>
<evidence type="ECO:0000313" key="3">
    <source>
        <dbReference type="Proteomes" id="UP000019225"/>
    </source>
</evidence>
<keyword evidence="1" id="KW-1133">Transmembrane helix</keyword>
<organism evidence="2 3">
    <name type="scientific">Kutzneria albida DSM 43870</name>
    <dbReference type="NCBI Taxonomy" id="1449976"/>
    <lineage>
        <taxon>Bacteria</taxon>
        <taxon>Bacillati</taxon>
        <taxon>Actinomycetota</taxon>
        <taxon>Actinomycetes</taxon>
        <taxon>Pseudonocardiales</taxon>
        <taxon>Pseudonocardiaceae</taxon>
        <taxon>Kutzneria</taxon>
    </lineage>
</organism>
<dbReference type="AlphaFoldDB" id="W5WMJ9"/>
<keyword evidence="3" id="KW-1185">Reference proteome</keyword>
<dbReference type="Proteomes" id="UP000019225">
    <property type="component" value="Chromosome"/>
</dbReference>
<dbReference type="KEGG" id="kal:KALB_8395"/>
<reference evidence="2 3" key="1">
    <citation type="journal article" date="2014" name="BMC Genomics">
        <title>Complete genome sequence of producer of the glycopeptide antibiotic Aculeximycin Kutzneria albida DSM 43870T, a representative of minor genus of Pseudonocardiaceae.</title>
        <authorList>
            <person name="Rebets Y."/>
            <person name="Tokovenko B."/>
            <person name="Lushchyk I."/>
            <person name="Ruckert C."/>
            <person name="Zaburannyi N."/>
            <person name="Bechthold A."/>
            <person name="Kalinowski J."/>
            <person name="Luzhetskyy A."/>
        </authorList>
    </citation>
    <scope>NUCLEOTIDE SEQUENCE [LARGE SCALE GENOMIC DNA]</scope>
    <source>
        <strain evidence="2">DSM 43870</strain>
    </source>
</reference>
<keyword evidence="1" id="KW-0812">Transmembrane</keyword>
<protein>
    <submittedName>
        <fullName evidence="2">Uncharacterized protein</fullName>
    </submittedName>
</protein>
<feature type="transmembrane region" description="Helical" evidence="1">
    <location>
        <begin position="44"/>
        <end position="64"/>
    </location>
</feature>
<dbReference type="Pfam" id="PF10724">
    <property type="entry name" value="DUF2516"/>
    <property type="match status" value="1"/>
</dbReference>
<name>W5WMJ9_9PSEU</name>
<dbReference type="PATRIC" id="fig|1449976.3.peg.8431"/>
<evidence type="ECO:0000313" key="2">
    <source>
        <dbReference type="EMBL" id="AHI01752.1"/>
    </source>
</evidence>
<sequence length="100" mass="10982">MSVPLRLDFLVLQTIWFAAMPVGAYALLHALLQRADAFTAIDRMTKVSWSLITAGAMAGLLLFTPGGAGFVFWMAALVASLVYIVDVRPKLNEVQRGNKW</sequence>
<dbReference type="eggNOG" id="ENOG5033BDI">
    <property type="taxonomic scope" value="Bacteria"/>
</dbReference>
<accession>W5WMJ9</accession>
<proteinExistence type="predicted"/>
<dbReference type="InterPro" id="IPR019662">
    <property type="entry name" value="DUF2516"/>
</dbReference>
<gene>
    <name evidence="2" type="ORF">KALB_8395</name>
</gene>
<keyword evidence="1" id="KW-0472">Membrane</keyword>
<dbReference type="HOGENOM" id="CLU_135072_2_1_11"/>
<dbReference type="EMBL" id="CP007155">
    <property type="protein sequence ID" value="AHI01752.1"/>
    <property type="molecule type" value="Genomic_DNA"/>
</dbReference>
<feature type="transmembrane region" description="Helical" evidence="1">
    <location>
        <begin position="12"/>
        <end position="32"/>
    </location>
</feature>
<feature type="transmembrane region" description="Helical" evidence="1">
    <location>
        <begin position="70"/>
        <end position="87"/>
    </location>
</feature>